<feature type="transmembrane region" description="Helical" evidence="9">
    <location>
        <begin position="182"/>
        <end position="201"/>
    </location>
</feature>
<dbReference type="PROSITE" id="PS01023">
    <property type="entry name" value="PTR2_2"/>
    <property type="match status" value="1"/>
</dbReference>
<feature type="transmembrane region" description="Helical" evidence="9">
    <location>
        <begin position="523"/>
        <end position="542"/>
    </location>
</feature>
<protein>
    <submittedName>
        <fullName evidence="11">Peptide MFS transporter</fullName>
    </submittedName>
</protein>
<comment type="subcellular location">
    <subcellularLocation>
        <location evidence="1">Cell membrane</location>
        <topology evidence="1">Multi-pass membrane protein</topology>
    </subcellularLocation>
    <subcellularLocation>
        <location evidence="8">Membrane</location>
        <topology evidence="8">Multi-pass membrane protein</topology>
    </subcellularLocation>
</comment>
<comment type="caution">
    <text evidence="11">The sequence shown here is derived from an EMBL/GenBank/DDBJ whole genome shotgun (WGS) entry which is preliminary data.</text>
</comment>
<dbReference type="InterPro" id="IPR050171">
    <property type="entry name" value="MFS_Transporters"/>
</dbReference>
<evidence type="ECO:0000256" key="1">
    <source>
        <dbReference type="ARBA" id="ARBA00004651"/>
    </source>
</evidence>
<dbReference type="PROSITE" id="PS50850">
    <property type="entry name" value="MFS"/>
    <property type="match status" value="1"/>
</dbReference>
<feature type="transmembrane region" description="Helical" evidence="9">
    <location>
        <begin position="492"/>
        <end position="511"/>
    </location>
</feature>
<feature type="transmembrane region" description="Helical" evidence="9">
    <location>
        <begin position="91"/>
        <end position="111"/>
    </location>
</feature>
<accession>A0ABW5KXF6</accession>
<keyword evidence="4 8" id="KW-0812">Transmembrane</keyword>
<feature type="domain" description="Major facilitator superfamily (MFS) profile" evidence="10">
    <location>
        <begin position="22"/>
        <end position="588"/>
    </location>
</feature>
<dbReference type="NCBIfam" id="TIGR00924">
    <property type="entry name" value="yjdL_sub1_fam"/>
    <property type="match status" value="1"/>
</dbReference>
<evidence type="ECO:0000256" key="6">
    <source>
        <dbReference type="ARBA" id="ARBA00022989"/>
    </source>
</evidence>
<dbReference type="SUPFAM" id="SSF103473">
    <property type="entry name" value="MFS general substrate transporter"/>
    <property type="match status" value="2"/>
</dbReference>
<dbReference type="CDD" id="cd17346">
    <property type="entry name" value="MFS_DtpA_like"/>
    <property type="match status" value="1"/>
</dbReference>
<organism evidence="11 12">
    <name type="scientific">Bizionia sediminis</name>
    <dbReference type="NCBI Taxonomy" id="1737064"/>
    <lineage>
        <taxon>Bacteria</taxon>
        <taxon>Pseudomonadati</taxon>
        <taxon>Bacteroidota</taxon>
        <taxon>Flavobacteriia</taxon>
        <taxon>Flavobacteriales</taxon>
        <taxon>Flavobacteriaceae</taxon>
        <taxon>Bizionia</taxon>
    </lineage>
</organism>
<keyword evidence="2 8" id="KW-0813">Transport</keyword>
<evidence type="ECO:0000256" key="5">
    <source>
        <dbReference type="ARBA" id="ARBA00022856"/>
    </source>
</evidence>
<evidence type="ECO:0000313" key="12">
    <source>
        <dbReference type="Proteomes" id="UP001597472"/>
    </source>
</evidence>
<feature type="transmembrane region" description="Helical" evidence="9">
    <location>
        <begin position="356"/>
        <end position="386"/>
    </location>
</feature>
<feature type="transmembrane region" description="Helical" evidence="9">
    <location>
        <begin position="562"/>
        <end position="587"/>
    </location>
</feature>
<feature type="transmembrane region" description="Helical" evidence="9">
    <location>
        <begin position="318"/>
        <end position="336"/>
    </location>
</feature>
<reference evidence="12" key="1">
    <citation type="journal article" date="2019" name="Int. J. Syst. Evol. Microbiol.">
        <title>The Global Catalogue of Microorganisms (GCM) 10K type strain sequencing project: providing services to taxonomists for standard genome sequencing and annotation.</title>
        <authorList>
            <consortium name="The Broad Institute Genomics Platform"/>
            <consortium name="The Broad Institute Genome Sequencing Center for Infectious Disease"/>
            <person name="Wu L."/>
            <person name="Ma J."/>
        </authorList>
    </citation>
    <scope>NUCLEOTIDE SEQUENCE [LARGE SCALE GENOMIC DNA]</scope>
    <source>
        <strain evidence="12">KCTC 42587</strain>
    </source>
</reference>
<evidence type="ECO:0000256" key="7">
    <source>
        <dbReference type="ARBA" id="ARBA00023136"/>
    </source>
</evidence>
<proteinExistence type="inferred from homology"/>
<evidence type="ECO:0000256" key="3">
    <source>
        <dbReference type="ARBA" id="ARBA00022475"/>
    </source>
</evidence>
<name>A0ABW5KXF6_9FLAO</name>
<feature type="transmembrane region" description="Helical" evidence="9">
    <location>
        <begin position="398"/>
        <end position="416"/>
    </location>
</feature>
<dbReference type="Gene3D" id="1.20.1250.20">
    <property type="entry name" value="MFS general substrate transporter like domains"/>
    <property type="match status" value="2"/>
</dbReference>
<dbReference type="PANTHER" id="PTHR23517">
    <property type="entry name" value="RESISTANCE PROTEIN MDTM, PUTATIVE-RELATED-RELATED"/>
    <property type="match status" value="1"/>
</dbReference>
<evidence type="ECO:0000256" key="9">
    <source>
        <dbReference type="SAM" id="Phobius"/>
    </source>
</evidence>
<feature type="transmembrane region" description="Helical" evidence="9">
    <location>
        <begin position="459"/>
        <end position="480"/>
    </location>
</feature>
<dbReference type="PANTHER" id="PTHR23517:SF15">
    <property type="entry name" value="PROTON-DEPENDENT OLIGOPEPTIDE FAMILY TRANSPORT PROTEIN"/>
    <property type="match status" value="1"/>
</dbReference>
<feature type="transmembrane region" description="Helical" evidence="9">
    <location>
        <begin position="428"/>
        <end position="447"/>
    </location>
</feature>
<evidence type="ECO:0000313" key="11">
    <source>
        <dbReference type="EMBL" id="MFD2552680.1"/>
    </source>
</evidence>
<feature type="transmembrane region" description="Helical" evidence="9">
    <location>
        <begin position="63"/>
        <end position="84"/>
    </location>
</feature>
<dbReference type="InterPro" id="IPR020846">
    <property type="entry name" value="MFS_dom"/>
</dbReference>
<dbReference type="InterPro" id="IPR018456">
    <property type="entry name" value="PTR2_symporter_CS"/>
</dbReference>
<evidence type="ECO:0000256" key="2">
    <source>
        <dbReference type="ARBA" id="ARBA00022448"/>
    </source>
</evidence>
<dbReference type="Pfam" id="PF00854">
    <property type="entry name" value="PTR2"/>
    <property type="match status" value="2"/>
</dbReference>
<feature type="transmembrane region" description="Helical" evidence="9">
    <location>
        <begin position="117"/>
        <end position="135"/>
    </location>
</feature>
<dbReference type="InterPro" id="IPR036259">
    <property type="entry name" value="MFS_trans_sf"/>
</dbReference>
<dbReference type="EMBL" id="JBHULS010000008">
    <property type="protein sequence ID" value="MFD2552680.1"/>
    <property type="molecule type" value="Genomic_DNA"/>
</dbReference>
<keyword evidence="3" id="KW-1003">Cell membrane</keyword>
<feature type="transmembrane region" description="Helical" evidence="9">
    <location>
        <begin position="32"/>
        <end position="51"/>
    </location>
</feature>
<dbReference type="RefSeq" id="WP_376895115.1">
    <property type="nucleotide sequence ID" value="NZ_JBHULS010000008.1"/>
</dbReference>
<feature type="transmembrane region" description="Helical" evidence="9">
    <location>
        <begin position="156"/>
        <end position="176"/>
    </location>
</feature>
<keyword evidence="7 9" id="KW-0472">Membrane</keyword>
<keyword evidence="6 9" id="KW-1133">Transmembrane helix</keyword>
<comment type="similarity">
    <text evidence="8">Belongs to the major facilitator superfamily. Proton-dependent oligopeptide transporter (POT/PTR) (TC 2.A.17) family.</text>
</comment>
<evidence type="ECO:0000259" key="10">
    <source>
        <dbReference type="PROSITE" id="PS50850"/>
    </source>
</evidence>
<feature type="transmembrane region" description="Helical" evidence="9">
    <location>
        <begin position="286"/>
        <end position="306"/>
    </location>
</feature>
<dbReference type="InterPro" id="IPR005279">
    <property type="entry name" value="Dipep/tripep_permease"/>
</dbReference>
<keyword evidence="5" id="KW-0571">Peptide transport</keyword>
<sequence length="595" mass="65810">MNTDIENLFKDTVLGHPVGLFILFFTEMWERFSFYGMRILLILFLTAPMMSDNPGWDWPREHALALIGTYASLLYLTPIIGGWIADKFTGYRMAVVIGCVIMTLGHAAMAFETTGSFYLGLALLVVGTGFFKPNITSIISEMYKTRESKKDGAYTIFYMGVNAGAFFGMMLCGYLAENYGWHWGFGLAGIFMLLGMLQFLFAHKIFGDVGAAPTKKVDVVFHEGEDTSDPEVVKEEVEAASKLNPFTTLDKALIVLSSVGGLLYLFNDPLEKIGGTSMLPFEIMGLTGSNFIVLTALILFLVLLISRISRYIPIVRDRLVAVSIFALFTVFFFAFFEQSLGSMTLFASDYTNRELVGGAATVFKIIDGLLTTIPLIIITYVIILIFKKTFTKIGLSNVMLAIAFIGVWGLVIYRIYDKSFSEELRVDATWFGILNSFFIITLAPLFSKWWESKYNPSAAMKYAIGLILLGFGFAILAYGASDIPSGAKTASVSMIFLILAYLFHTMGELCLSPLGLSYLSKLVPARMIGFMFGVWYLAIAVGQKVANTMGGMIDKISEQYSLGVFFLIFAIVPVAVGLVSVVLNPLLKRLMHGVR</sequence>
<keyword evidence="5" id="KW-0653">Protein transport</keyword>
<gene>
    <name evidence="11" type="ORF">ACFSQP_12740</name>
</gene>
<dbReference type="InterPro" id="IPR000109">
    <property type="entry name" value="POT_fam"/>
</dbReference>
<keyword evidence="12" id="KW-1185">Reference proteome</keyword>
<evidence type="ECO:0000256" key="8">
    <source>
        <dbReference type="RuleBase" id="RU003755"/>
    </source>
</evidence>
<dbReference type="Proteomes" id="UP001597472">
    <property type="component" value="Unassembled WGS sequence"/>
</dbReference>
<evidence type="ECO:0000256" key="4">
    <source>
        <dbReference type="ARBA" id="ARBA00022692"/>
    </source>
</evidence>